<dbReference type="InterPro" id="IPR015892">
    <property type="entry name" value="Carbonic_anhydrase_CS"/>
</dbReference>
<comment type="similarity">
    <text evidence="1 7">Belongs to the beta-class carbonic anhydrase family.</text>
</comment>
<comment type="cofactor">
    <cofactor evidence="6">
        <name>Zn(2+)</name>
        <dbReference type="ChEBI" id="CHEBI:29105"/>
    </cofactor>
    <text evidence="6">Binds 1 zinc ion per subunit.</text>
</comment>
<dbReference type="CDD" id="cd00883">
    <property type="entry name" value="beta_CA_cladeA"/>
    <property type="match status" value="1"/>
</dbReference>
<evidence type="ECO:0000256" key="4">
    <source>
        <dbReference type="ARBA" id="ARBA00023239"/>
    </source>
</evidence>
<dbReference type="EC" id="4.2.1.1" evidence="7"/>
<gene>
    <name evidence="8" type="ORF">DI598_08880</name>
</gene>
<comment type="caution">
    <text evidence="8">The sequence shown here is derived from an EMBL/GenBank/DDBJ whole genome shotgun (WGS) entry which is preliminary data.</text>
</comment>
<dbReference type="Pfam" id="PF00484">
    <property type="entry name" value="Pro_CA"/>
    <property type="match status" value="1"/>
</dbReference>
<dbReference type="GO" id="GO:0005737">
    <property type="term" value="C:cytoplasm"/>
    <property type="evidence" value="ECO:0007669"/>
    <property type="project" value="TreeGrafter"/>
</dbReference>
<protein>
    <recommendedName>
        <fullName evidence="7">Carbonic anhydrase</fullName>
        <ecNumber evidence="7">4.2.1.1</ecNumber>
    </recommendedName>
    <alternativeName>
        <fullName evidence="7">Carbonate dehydratase</fullName>
    </alternativeName>
</protein>
<accession>A0A2W5GZW8</accession>
<dbReference type="FunFam" id="3.40.1050.10:FF:000001">
    <property type="entry name" value="Carbonic anhydrase"/>
    <property type="match status" value="1"/>
</dbReference>
<dbReference type="GO" id="GO:0004089">
    <property type="term" value="F:carbonate dehydratase activity"/>
    <property type="evidence" value="ECO:0007669"/>
    <property type="project" value="UniProtKB-UniRule"/>
</dbReference>
<dbReference type="GO" id="GO:0034599">
    <property type="term" value="P:cellular response to oxidative stress"/>
    <property type="evidence" value="ECO:0007669"/>
    <property type="project" value="TreeGrafter"/>
</dbReference>
<comment type="function">
    <text evidence="7">Reversible hydration of carbon dioxide.</text>
</comment>
<evidence type="ECO:0000256" key="5">
    <source>
        <dbReference type="ARBA" id="ARBA00048348"/>
    </source>
</evidence>
<dbReference type="EMBL" id="QFOI01000133">
    <property type="protein sequence ID" value="PZP49002.1"/>
    <property type="molecule type" value="Genomic_DNA"/>
</dbReference>
<feature type="binding site" evidence="6">
    <location>
        <position position="44"/>
    </location>
    <ligand>
        <name>Zn(2+)</name>
        <dbReference type="ChEBI" id="CHEBI:29105"/>
    </ligand>
</feature>
<proteinExistence type="inferred from homology"/>
<dbReference type="GO" id="GO:0008270">
    <property type="term" value="F:zinc ion binding"/>
    <property type="evidence" value="ECO:0007669"/>
    <property type="project" value="UniProtKB-UniRule"/>
</dbReference>
<feature type="binding site" evidence="6">
    <location>
        <position position="42"/>
    </location>
    <ligand>
        <name>Zn(2+)</name>
        <dbReference type="ChEBI" id="CHEBI:29105"/>
    </ligand>
</feature>
<evidence type="ECO:0000256" key="6">
    <source>
        <dbReference type="PIRSR" id="PIRSR601765-1"/>
    </source>
</evidence>
<name>A0A2W5GZW8_9SPHI</name>
<dbReference type="Proteomes" id="UP000249645">
    <property type="component" value="Unassembled WGS sequence"/>
</dbReference>
<dbReference type="GO" id="GO:0071244">
    <property type="term" value="P:cellular response to carbon dioxide"/>
    <property type="evidence" value="ECO:0007669"/>
    <property type="project" value="TreeGrafter"/>
</dbReference>
<evidence type="ECO:0000256" key="2">
    <source>
        <dbReference type="ARBA" id="ARBA00022723"/>
    </source>
</evidence>
<dbReference type="SUPFAM" id="SSF53056">
    <property type="entry name" value="beta-carbonic anhydrase, cab"/>
    <property type="match status" value="1"/>
</dbReference>
<dbReference type="AlphaFoldDB" id="A0A2W5GZW8"/>
<dbReference type="SMART" id="SM00947">
    <property type="entry name" value="Pro_CA"/>
    <property type="match status" value="1"/>
</dbReference>
<dbReference type="InterPro" id="IPR001765">
    <property type="entry name" value="Carbonic_anhydrase"/>
</dbReference>
<keyword evidence="4 7" id="KW-0456">Lyase</keyword>
<keyword evidence="2 6" id="KW-0479">Metal-binding</keyword>
<feature type="binding site" evidence="6">
    <location>
        <position position="101"/>
    </location>
    <ligand>
        <name>Zn(2+)</name>
        <dbReference type="ChEBI" id="CHEBI:29105"/>
    </ligand>
</feature>
<keyword evidence="3 6" id="KW-0862">Zinc</keyword>
<organism evidence="8 9">
    <name type="scientific">Pseudopedobacter saltans</name>
    <dbReference type="NCBI Taxonomy" id="151895"/>
    <lineage>
        <taxon>Bacteria</taxon>
        <taxon>Pseudomonadati</taxon>
        <taxon>Bacteroidota</taxon>
        <taxon>Sphingobacteriia</taxon>
        <taxon>Sphingobacteriales</taxon>
        <taxon>Sphingobacteriaceae</taxon>
        <taxon>Pseudopedobacter</taxon>
    </lineage>
</organism>
<dbReference type="PANTHER" id="PTHR11002:SF51">
    <property type="entry name" value="CARBONIC ANHYDRASE"/>
    <property type="match status" value="1"/>
</dbReference>
<evidence type="ECO:0000256" key="3">
    <source>
        <dbReference type="ARBA" id="ARBA00022833"/>
    </source>
</evidence>
<dbReference type="Gene3D" id="3.40.1050.10">
    <property type="entry name" value="Carbonic anhydrase"/>
    <property type="match status" value="1"/>
</dbReference>
<feature type="binding site" evidence="6">
    <location>
        <position position="98"/>
    </location>
    <ligand>
        <name>Zn(2+)</name>
        <dbReference type="ChEBI" id="CHEBI:29105"/>
    </ligand>
</feature>
<evidence type="ECO:0000256" key="1">
    <source>
        <dbReference type="ARBA" id="ARBA00006217"/>
    </source>
</evidence>
<evidence type="ECO:0000256" key="7">
    <source>
        <dbReference type="RuleBase" id="RU003956"/>
    </source>
</evidence>
<dbReference type="PANTHER" id="PTHR11002">
    <property type="entry name" value="CARBONIC ANHYDRASE"/>
    <property type="match status" value="1"/>
</dbReference>
<sequence length="215" mass="24479">MSTLEKLFAKNQDWVKNKKEEDSEFFTKLAAGQSPEYLWIGCGDSRIPAEEILGLSAGQIFVHRNVANQVLSTDINARSVIEYALIHLKVKHVIVCGHYGCGGVKAALSNDDLGETLNMWLKSIKEVFVENKEELDAITDPEQQQDRLVELNVLKQIERLIHTSSLQKAWKENPEPPVIHGWAFSLKTGLIKKLAEVQPDENKIEQIFRFQNIWK</sequence>
<dbReference type="GO" id="GO:0015976">
    <property type="term" value="P:carbon utilization"/>
    <property type="evidence" value="ECO:0007669"/>
    <property type="project" value="InterPro"/>
</dbReference>
<dbReference type="PROSITE" id="PS00705">
    <property type="entry name" value="PROK_CO2_ANHYDRASE_2"/>
    <property type="match status" value="1"/>
</dbReference>
<evidence type="ECO:0000313" key="8">
    <source>
        <dbReference type="EMBL" id="PZP49002.1"/>
    </source>
</evidence>
<evidence type="ECO:0000313" key="9">
    <source>
        <dbReference type="Proteomes" id="UP000249645"/>
    </source>
</evidence>
<comment type="catalytic activity">
    <reaction evidence="5 7">
        <text>hydrogencarbonate + H(+) = CO2 + H2O</text>
        <dbReference type="Rhea" id="RHEA:10748"/>
        <dbReference type="ChEBI" id="CHEBI:15377"/>
        <dbReference type="ChEBI" id="CHEBI:15378"/>
        <dbReference type="ChEBI" id="CHEBI:16526"/>
        <dbReference type="ChEBI" id="CHEBI:17544"/>
        <dbReference type="EC" id="4.2.1.1"/>
    </reaction>
</comment>
<dbReference type="InterPro" id="IPR036874">
    <property type="entry name" value="Carbonic_anhydrase_sf"/>
</dbReference>
<reference evidence="8 9" key="1">
    <citation type="submission" date="2017-11" db="EMBL/GenBank/DDBJ databases">
        <title>Infants hospitalized years apart are colonized by the same room-sourced microbial strains.</title>
        <authorList>
            <person name="Brooks B."/>
            <person name="Olm M.R."/>
            <person name="Firek B.A."/>
            <person name="Baker R."/>
            <person name="Thomas B.C."/>
            <person name="Morowitz M.J."/>
            <person name="Banfield J.F."/>
        </authorList>
    </citation>
    <scope>NUCLEOTIDE SEQUENCE [LARGE SCALE GENOMIC DNA]</scope>
    <source>
        <strain evidence="8">S2_009_000_R2_76</strain>
    </source>
</reference>